<dbReference type="GO" id="GO:0016887">
    <property type="term" value="F:ATP hydrolysis activity"/>
    <property type="evidence" value="ECO:0007669"/>
    <property type="project" value="InterPro"/>
</dbReference>
<evidence type="ECO:0000256" key="1">
    <source>
        <dbReference type="ARBA" id="ARBA00006611"/>
    </source>
</evidence>
<dbReference type="Proteomes" id="UP000037210">
    <property type="component" value="Unassembled WGS sequence"/>
</dbReference>
<evidence type="ECO:0000259" key="2">
    <source>
        <dbReference type="Pfam" id="PF00437"/>
    </source>
</evidence>
<dbReference type="CDD" id="cd01130">
    <property type="entry name" value="VirB11-like_ATPase"/>
    <property type="match status" value="1"/>
</dbReference>
<dbReference type="Gene3D" id="3.40.50.300">
    <property type="entry name" value="P-loop containing nucleotide triphosphate hydrolases"/>
    <property type="match status" value="1"/>
</dbReference>
<dbReference type="Gene3D" id="3.30.450.380">
    <property type="match status" value="1"/>
</dbReference>
<dbReference type="EMBL" id="LFWZ01000060">
    <property type="protein sequence ID" value="KON29564.1"/>
    <property type="molecule type" value="Genomic_DNA"/>
</dbReference>
<comment type="similarity">
    <text evidence="1">Belongs to the GSP E family.</text>
</comment>
<accession>A0A0M0BMB3</accession>
<protein>
    <recommendedName>
        <fullName evidence="2">Bacterial type II secretion system protein E domain-containing protein</fullName>
    </recommendedName>
</protein>
<organism evidence="3 4">
    <name type="scientific">miscellaneous Crenarchaeota group-15 archaeon DG-45</name>
    <dbReference type="NCBI Taxonomy" id="1685127"/>
    <lineage>
        <taxon>Archaea</taxon>
        <taxon>Candidatus Bathyarchaeota</taxon>
        <taxon>MCG-15</taxon>
    </lineage>
</organism>
<dbReference type="InterPro" id="IPR001482">
    <property type="entry name" value="T2SS/T4SS_dom"/>
</dbReference>
<dbReference type="Pfam" id="PF00437">
    <property type="entry name" value="T2SSE"/>
    <property type="match status" value="1"/>
</dbReference>
<dbReference type="SUPFAM" id="SSF52540">
    <property type="entry name" value="P-loop containing nucleoside triphosphate hydrolases"/>
    <property type="match status" value="1"/>
</dbReference>
<evidence type="ECO:0000313" key="4">
    <source>
        <dbReference type="Proteomes" id="UP000037210"/>
    </source>
</evidence>
<feature type="domain" description="Bacterial type II secretion system protein E" evidence="2">
    <location>
        <begin position="205"/>
        <end position="391"/>
    </location>
</feature>
<gene>
    <name evidence="3" type="ORF">AC482_06160</name>
</gene>
<evidence type="ECO:0000313" key="3">
    <source>
        <dbReference type="EMBL" id="KON29564.1"/>
    </source>
</evidence>
<dbReference type="InterPro" id="IPR027417">
    <property type="entry name" value="P-loop_NTPase"/>
</dbReference>
<dbReference type="PANTHER" id="PTHR30486:SF6">
    <property type="entry name" value="TYPE IV PILUS RETRACTATION ATPASE PILT"/>
    <property type="match status" value="1"/>
</dbReference>
<dbReference type="InterPro" id="IPR050921">
    <property type="entry name" value="T4SS_GSP_E_ATPase"/>
</dbReference>
<name>A0A0M0BMB3_9ARCH</name>
<dbReference type="AlphaFoldDB" id="A0A0M0BMB3"/>
<dbReference type="PANTHER" id="PTHR30486">
    <property type="entry name" value="TWITCHING MOTILITY PROTEIN PILT"/>
    <property type="match status" value="1"/>
</dbReference>
<sequence length="526" mass="59713">MVFGRKKKEARDEKEEALSKEELLGALGIYRWRIPEGYQEVESYPLMAPFSYAIIAQNEESSEFLYIIDELPMDMEEREAFATLRGILEEELEAPRVDQSLKEAFHEQVPLILEGHGNVVRDISPVGVKKIIYYLERDIAGYDKIDPLMFDPNIEDISCTGFGKPLYLWHRMYENIRTSIAFDEEMLNDFVIKMVHKAGKHVSLAFPIVDATLPGKHRLAVTYGREVTPSGTSFTIRKFRVDPLTIIDLIKMETISEIMASYLWMLMENKYSVMIVGATGAGKTTALNAIACLTHPAYKIITVEEVAEINLPHENWVSTIARPGFGMERSGEISLFDLIRSAVRHRPDLVLVGEIRGEEAYVLFQSLATGHGGLCTMHADSVEIAMKRLTQPPMNIPSPILALMNCIVVVKHVRSPIFLEGERRISSRKFVHAAEIKPGGSIHDVSQWIPASDTFSEDFEGSHILESLSLGLDLSMDFLLQELERRSHVLLWMAERNIRDYRSVNNVLSRYYNDPESVYEKVLKSV</sequence>
<comment type="caution">
    <text evidence="3">The sequence shown here is derived from an EMBL/GenBank/DDBJ whole genome shotgun (WGS) entry which is preliminary data.</text>
</comment>
<reference evidence="3 4" key="1">
    <citation type="submission" date="2015-06" db="EMBL/GenBank/DDBJ databases">
        <title>New insights into the roles of widespread benthic archaea in carbon and nitrogen cycling.</title>
        <authorList>
            <person name="Lazar C.S."/>
            <person name="Baker B.J."/>
            <person name="Seitz K.W."/>
            <person name="Hyde A.S."/>
            <person name="Dick G.J."/>
            <person name="Hinrichs K.-U."/>
            <person name="Teske A.P."/>
        </authorList>
    </citation>
    <scope>NUCLEOTIDE SEQUENCE [LARGE SCALE GENOMIC DNA]</scope>
    <source>
        <strain evidence="3">DG-45</strain>
    </source>
</reference>
<proteinExistence type="inferred from homology"/>